<comment type="caution">
    <text evidence="3">The sequence shown here is derived from an EMBL/GenBank/DDBJ whole genome shotgun (WGS) entry which is preliminary data.</text>
</comment>
<evidence type="ECO:0000313" key="4">
    <source>
        <dbReference type="Proteomes" id="UP001163821"/>
    </source>
</evidence>
<proteinExistence type="predicted"/>
<gene>
    <name evidence="3" type="ORF">N2K84_06520</name>
</gene>
<evidence type="ECO:0000313" key="3">
    <source>
        <dbReference type="EMBL" id="MCW0482376.1"/>
    </source>
</evidence>
<feature type="region of interest" description="Disordered" evidence="1">
    <location>
        <begin position="30"/>
        <end position="51"/>
    </location>
</feature>
<feature type="transmembrane region" description="Helical" evidence="2">
    <location>
        <begin position="135"/>
        <end position="153"/>
    </location>
</feature>
<evidence type="ECO:0000256" key="1">
    <source>
        <dbReference type="SAM" id="MobiDB-lite"/>
    </source>
</evidence>
<keyword evidence="2" id="KW-0472">Membrane</keyword>
<dbReference type="AlphaFoldDB" id="A0AA41Y2R1"/>
<evidence type="ECO:0000256" key="2">
    <source>
        <dbReference type="SAM" id="Phobius"/>
    </source>
</evidence>
<dbReference type="Proteomes" id="UP001163821">
    <property type="component" value="Unassembled WGS sequence"/>
</dbReference>
<keyword evidence="2" id="KW-0812">Transmembrane</keyword>
<keyword evidence="4" id="KW-1185">Reference proteome</keyword>
<keyword evidence="2" id="KW-1133">Transmembrane helix</keyword>
<accession>A0AA41Y2R1</accession>
<name>A0AA41Y2R1_9BACT</name>
<protein>
    <submittedName>
        <fullName evidence="3">Uncharacterized protein</fullName>
    </submittedName>
</protein>
<reference evidence="3" key="1">
    <citation type="submission" date="2022-10" db="EMBL/GenBank/DDBJ databases">
        <title>Gaoshiqiia sediminis gen. nov., sp. nov., isolated from coastal sediment.</title>
        <authorList>
            <person name="Yu W.X."/>
            <person name="Mu D.S."/>
            <person name="Du J.Z."/>
            <person name="Liang Y.Q."/>
        </authorList>
    </citation>
    <scope>NUCLEOTIDE SEQUENCE</scope>
    <source>
        <strain evidence="3">A06</strain>
    </source>
</reference>
<sequence length="230" mass="26378">MGTGKMDSSVVYALFEELKLKIDEIGKCNFSEKQTPSNGEGKEVSAKSVESSDLASQQSLTAEQIKELQRNMAQVATYSQGQVENRLKLVSAEIRSTMIPIDKKIDQLLANEKTTIRKEHVFIVDVKKSKTAITMLFRALLILLLGTGNIWQFRKICQTRDGDLKYRYVKMKGKATSQDLLRLETVFVYERNRDSIAAIRSRVETYERLVKQEIEKSQREKLEMNRAFTK</sequence>
<organism evidence="3 4">
    <name type="scientific">Gaoshiqia sediminis</name>
    <dbReference type="NCBI Taxonomy" id="2986998"/>
    <lineage>
        <taxon>Bacteria</taxon>
        <taxon>Pseudomonadati</taxon>
        <taxon>Bacteroidota</taxon>
        <taxon>Bacteroidia</taxon>
        <taxon>Marinilabiliales</taxon>
        <taxon>Prolixibacteraceae</taxon>
        <taxon>Gaoshiqia</taxon>
    </lineage>
</organism>
<dbReference type="RefSeq" id="WP_282590979.1">
    <property type="nucleotide sequence ID" value="NZ_JAPAAF010000006.1"/>
</dbReference>
<dbReference type="EMBL" id="JAPAAF010000006">
    <property type="protein sequence ID" value="MCW0482376.1"/>
    <property type="molecule type" value="Genomic_DNA"/>
</dbReference>